<keyword evidence="2 3" id="KW-0560">Oxidoreductase</keyword>
<organism evidence="3 4">
    <name type="scientific">Ricinus communis</name>
    <name type="common">Castor bean</name>
    <dbReference type="NCBI Taxonomy" id="3988"/>
    <lineage>
        <taxon>Eukaryota</taxon>
        <taxon>Viridiplantae</taxon>
        <taxon>Streptophyta</taxon>
        <taxon>Embryophyta</taxon>
        <taxon>Tracheophyta</taxon>
        <taxon>Spermatophyta</taxon>
        <taxon>Magnoliopsida</taxon>
        <taxon>eudicotyledons</taxon>
        <taxon>Gunneridae</taxon>
        <taxon>Pentapetalae</taxon>
        <taxon>rosids</taxon>
        <taxon>fabids</taxon>
        <taxon>Malpighiales</taxon>
        <taxon>Euphorbiaceae</taxon>
        <taxon>Acalyphoideae</taxon>
        <taxon>Acalypheae</taxon>
        <taxon>Ricinus</taxon>
    </lineage>
</organism>
<dbReference type="PANTHER" id="PTHR42760">
    <property type="entry name" value="SHORT-CHAIN DEHYDROGENASES/REDUCTASES FAMILY MEMBER"/>
    <property type="match status" value="1"/>
</dbReference>
<dbReference type="PROSITE" id="PS00061">
    <property type="entry name" value="ADH_SHORT"/>
    <property type="match status" value="1"/>
</dbReference>
<keyword evidence="4" id="KW-1185">Reference proteome</keyword>
<dbReference type="Gene3D" id="3.40.50.720">
    <property type="entry name" value="NAD(P)-binding Rossmann-like Domain"/>
    <property type="match status" value="1"/>
</dbReference>
<proteinExistence type="inferred from homology"/>
<feature type="non-terminal residue" evidence="3">
    <location>
        <position position="181"/>
    </location>
</feature>
<sequence length="181" mass="19440">MRRAVESMGRVDVCIANAGISRAERSFLDGDDENYRRVMAINLDGATWTMREACRHMVERAKAGDAGGSIVGVSSMVAKFGAPGNQHYAGSKLGLVGVVNSIAVEFARYGIRANSLLPGWAETEMSAMLQESGKFNERVISRVPLRRWGKAEEFGGIAVYLASSASTFHTGDSIVIDGGYS</sequence>
<gene>
    <name evidence="3" type="ORF">RCOM_2037340</name>
</gene>
<dbReference type="InterPro" id="IPR020904">
    <property type="entry name" value="Sc_DH/Rdtase_CS"/>
</dbReference>
<dbReference type="SUPFAM" id="SSF51735">
    <property type="entry name" value="NAD(P)-binding Rossmann-fold domains"/>
    <property type="match status" value="1"/>
</dbReference>
<dbReference type="EMBL" id="EQ995022">
    <property type="protein sequence ID" value="EEF22325.1"/>
    <property type="molecule type" value="Genomic_DNA"/>
</dbReference>
<dbReference type="Pfam" id="PF13561">
    <property type="entry name" value="adh_short_C2"/>
    <property type="match status" value="1"/>
</dbReference>
<name>B9TP89_RICCO</name>
<accession>B9TP89</accession>
<dbReference type="eggNOG" id="KOG0725">
    <property type="taxonomic scope" value="Eukaryota"/>
</dbReference>
<protein>
    <submittedName>
        <fullName evidence="3">Short chain type dehydrogenase, putative</fullName>
        <ecNumber evidence="3">1.1.1.125</ecNumber>
    </submittedName>
</protein>
<dbReference type="InterPro" id="IPR036291">
    <property type="entry name" value="NAD(P)-bd_dom_sf"/>
</dbReference>
<dbReference type="InParanoid" id="B9TP89"/>
<dbReference type="PRINTS" id="PR00081">
    <property type="entry name" value="GDHRDH"/>
</dbReference>
<evidence type="ECO:0000313" key="3">
    <source>
        <dbReference type="EMBL" id="EEF22325.1"/>
    </source>
</evidence>
<dbReference type="PANTHER" id="PTHR42760:SF83">
    <property type="entry name" value="(3R)-3-HYDROXYACYL-COA DEHYDROGENASE"/>
    <property type="match status" value="1"/>
</dbReference>
<dbReference type="PRINTS" id="PR00080">
    <property type="entry name" value="SDRFAMILY"/>
</dbReference>
<dbReference type="EC" id="1.1.1.125" evidence="3"/>
<dbReference type="Proteomes" id="UP000008311">
    <property type="component" value="Unassembled WGS sequence"/>
</dbReference>
<dbReference type="InterPro" id="IPR002347">
    <property type="entry name" value="SDR_fam"/>
</dbReference>
<evidence type="ECO:0000256" key="2">
    <source>
        <dbReference type="ARBA" id="ARBA00023002"/>
    </source>
</evidence>
<dbReference type="AlphaFoldDB" id="B9TP89"/>
<dbReference type="GO" id="GO:0008678">
    <property type="term" value="F:2-deoxy-D-gluconate 3-dehydrogenase activity"/>
    <property type="evidence" value="ECO:0007669"/>
    <property type="project" value="UniProtKB-EC"/>
</dbReference>
<dbReference type="STRING" id="3988.B9TP89"/>
<comment type="similarity">
    <text evidence="1">Belongs to the short-chain dehydrogenases/reductases (SDR) family.</text>
</comment>
<reference evidence="4" key="1">
    <citation type="journal article" date="2010" name="Nat. Biotechnol.">
        <title>Draft genome sequence of the oilseed species Ricinus communis.</title>
        <authorList>
            <person name="Chan A.P."/>
            <person name="Crabtree J."/>
            <person name="Zhao Q."/>
            <person name="Lorenzi H."/>
            <person name="Orvis J."/>
            <person name="Puiu D."/>
            <person name="Melake-Berhan A."/>
            <person name="Jones K.M."/>
            <person name="Redman J."/>
            <person name="Chen G."/>
            <person name="Cahoon E.B."/>
            <person name="Gedil M."/>
            <person name="Stanke M."/>
            <person name="Haas B.J."/>
            <person name="Wortman J.R."/>
            <person name="Fraser-Liggett C.M."/>
            <person name="Ravel J."/>
            <person name="Rabinowicz P.D."/>
        </authorList>
    </citation>
    <scope>NUCLEOTIDE SEQUENCE [LARGE SCALE GENOMIC DNA]</scope>
    <source>
        <strain evidence="4">cv. Hale</strain>
    </source>
</reference>
<evidence type="ECO:0000256" key="1">
    <source>
        <dbReference type="ARBA" id="ARBA00006484"/>
    </source>
</evidence>
<evidence type="ECO:0000313" key="4">
    <source>
        <dbReference type="Proteomes" id="UP000008311"/>
    </source>
</evidence>